<dbReference type="InterPro" id="IPR050194">
    <property type="entry name" value="Glycosyltransferase_grp1"/>
</dbReference>
<proteinExistence type="predicted"/>
<reference evidence="3" key="1">
    <citation type="journal article" date="2020" name="J. ISSAAS">
        <title>Lactobacilli and other gastrointestinal microbiota of Peromyscus leucopus, reservoir host for agents of Lyme disease and other zoonoses in North America.</title>
        <authorList>
            <person name="Milovic A."/>
            <person name="Bassam K."/>
            <person name="Shao H."/>
            <person name="Chatzistamou I."/>
            <person name="Tufts D.M."/>
            <person name="Diuk-Wasser M."/>
            <person name="Barbour A.G."/>
        </authorList>
    </citation>
    <scope>NUCLEOTIDE SEQUENCE</scope>
    <source>
        <strain evidence="3">LL70</strain>
    </source>
</reference>
<dbReference type="InterPro" id="IPR028098">
    <property type="entry name" value="Glyco_trans_4-like_N"/>
</dbReference>
<accession>A0A6G8F1K9</accession>
<sequence>MRILHISKYYFPYMGGVENICKYLVERMPWHTTSVVCFNDGKENAVDDVNGHRVYRAGAFVSIARQALSLSYKNGLQWAMLAEKPEVIQFHWANPFPAILLRMVIPKDVKLVVHWHMDIIRQWYLYWAIRPWERWLIKRADRIVVTSPQYRDGSKPLQGVKDKVRIVPNAIDSDVFELQPGDDMRIKEIKEKYSGKPIVFFMGRHTKYKGLPHLIEAERYMQTDCVIVIGGNGPLTDKLKAQAERRGTKRINFVGRLSDDDLRCYLYAASVFAFPSVTKNEAFGVALAEAMYCKTPAVTFTIKGSGVNWVNLNGITGIEVSQGKDQDLLYAQALDTLLADRELQTRYAETAHERVAKNFLIEHMVEAMENVYKEIVT</sequence>
<evidence type="ECO:0000313" key="3">
    <source>
        <dbReference type="EMBL" id="QIM10127.1"/>
    </source>
</evidence>
<dbReference type="GO" id="GO:0016757">
    <property type="term" value="F:glycosyltransferase activity"/>
    <property type="evidence" value="ECO:0007669"/>
    <property type="project" value="InterPro"/>
</dbReference>
<keyword evidence="3" id="KW-0808">Transferase</keyword>
<name>A0A6G8F1K9_9BACT</name>
<evidence type="ECO:0000259" key="1">
    <source>
        <dbReference type="Pfam" id="PF00534"/>
    </source>
</evidence>
<gene>
    <name evidence="3" type="ORF">Prevot485_2260</name>
</gene>
<dbReference type="AlphaFoldDB" id="A0A6G8F1K9"/>
<dbReference type="Pfam" id="PF13439">
    <property type="entry name" value="Glyco_transf_4"/>
    <property type="match status" value="1"/>
</dbReference>
<feature type="domain" description="Glycosyltransferase subfamily 4-like N-terminal" evidence="2">
    <location>
        <begin position="15"/>
        <end position="174"/>
    </location>
</feature>
<dbReference type="PANTHER" id="PTHR45947">
    <property type="entry name" value="SULFOQUINOVOSYL TRANSFERASE SQD2"/>
    <property type="match status" value="1"/>
</dbReference>
<dbReference type="Gene3D" id="3.40.50.2000">
    <property type="entry name" value="Glycogen Phosphorylase B"/>
    <property type="match status" value="2"/>
</dbReference>
<dbReference type="SUPFAM" id="SSF53756">
    <property type="entry name" value="UDP-Glycosyltransferase/glycogen phosphorylase"/>
    <property type="match status" value="1"/>
</dbReference>
<dbReference type="PANTHER" id="PTHR45947:SF3">
    <property type="entry name" value="SULFOQUINOVOSYL TRANSFERASE SQD2"/>
    <property type="match status" value="1"/>
</dbReference>
<feature type="domain" description="Glycosyl transferase family 1" evidence="1">
    <location>
        <begin position="185"/>
        <end position="353"/>
    </location>
</feature>
<evidence type="ECO:0000259" key="2">
    <source>
        <dbReference type="Pfam" id="PF13439"/>
    </source>
</evidence>
<dbReference type="InterPro" id="IPR001296">
    <property type="entry name" value="Glyco_trans_1"/>
</dbReference>
<organism evidence="3">
    <name type="scientific">uncultured Prevotella sp</name>
    <dbReference type="NCBI Taxonomy" id="159272"/>
    <lineage>
        <taxon>Bacteria</taxon>
        <taxon>Pseudomonadati</taxon>
        <taxon>Bacteroidota</taxon>
        <taxon>Bacteroidia</taxon>
        <taxon>Bacteroidales</taxon>
        <taxon>Prevotellaceae</taxon>
        <taxon>Prevotella</taxon>
        <taxon>environmental samples</taxon>
    </lineage>
</organism>
<dbReference type="EMBL" id="MN990733">
    <property type="protein sequence ID" value="QIM10127.1"/>
    <property type="molecule type" value="Genomic_DNA"/>
</dbReference>
<dbReference type="Pfam" id="PF00534">
    <property type="entry name" value="Glycos_transf_1"/>
    <property type="match status" value="1"/>
</dbReference>
<protein>
    <submittedName>
        <fullName evidence="3">Glycosyl transferase</fullName>
    </submittedName>
</protein>